<dbReference type="Pfam" id="PF01381">
    <property type="entry name" value="HTH_3"/>
    <property type="match status" value="1"/>
</dbReference>
<evidence type="ECO:0000259" key="2">
    <source>
        <dbReference type="PROSITE" id="PS50943"/>
    </source>
</evidence>
<organism evidence="3 4">
    <name type="scientific">Haloplasma contractile SSD-17B</name>
    <dbReference type="NCBI Taxonomy" id="1033810"/>
    <lineage>
        <taxon>Bacteria</taxon>
        <taxon>Bacillati</taxon>
        <taxon>Mycoplasmatota</taxon>
        <taxon>Mollicutes</taxon>
        <taxon>Haloplasmatales</taxon>
        <taxon>Haloplasmataceae</taxon>
        <taxon>Haloplasma</taxon>
    </lineage>
</organism>
<protein>
    <submittedName>
        <fullName evidence="3">Transcription regulator Cro-CI family protein</fullName>
    </submittedName>
</protein>
<sequence length="360" mass="41692">MNIGLKIKSLRREQNVTQEKLADYLHISYQAVSKWENETASPDISLIVPLANFFGVTTDYLLDNTSNENYAEIEAINDKIASLRNIGKTTEAIKLLSDSLLIYPKEFRFMYLLANMLSGYHSTPEQEKLAKLEKYDEQAVKLCEKILEDCSDEEIRNSAKILLCYQYPKVGKRDKAIELAKKMPSLYATGSLLLASIYDGEEKIKQRQENLKDYLTQSALELLWSISNQNLGNELSNEEKIVYLKDAITIMNTLFYDGNFLFEHIRMFEIYIRLSRLMAETDNLPECLECLKSAKFHALLYDQLPEGDIPYTSRYINRLSFNRKSILTNSENSAITNFKETLKNKCFDKYRDNVEFLDLL</sequence>
<dbReference type="OrthoDB" id="9801008at2"/>
<name>F7PWW4_9MOLU</name>
<dbReference type="GO" id="GO:0003677">
    <property type="term" value="F:DNA binding"/>
    <property type="evidence" value="ECO:0007669"/>
    <property type="project" value="UniProtKB-KW"/>
</dbReference>
<dbReference type="PROSITE" id="PS50943">
    <property type="entry name" value="HTH_CROC1"/>
    <property type="match status" value="1"/>
</dbReference>
<dbReference type="CDD" id="cd00093">
    <property type="entry name" value="HTH_XRE"/>
    <property type="match status" value="1"/>
</dbReference>
<comment type="caution">
    <text evidence="3">The sequence shown here is derived from an EMBL/GenBank/DDBJ whole genome shotgun (WGS) entry which is preliminary data.</text>
</comment>
<dbReference type="STRING" id="1033810.HLPCO_001495"/>
<accession>F7PWW4</accession>
<reference evidence="3 4" key="1">
    <citation type="journal article" date="2011" name="J. Bacteriol.">
        <title>Genome sequence of Haloplasma contractile, an unusual contractile bacterium from a deep-sea anoxic brine lake.</title>
        <authorList>
            <person name="Antunes A."/>
            <person name="Alam I."/>
            <person name="El Dorry H."/>
            <person name="Siam R."/>
            <person name="Robertson A."/>
            <person name="Bajic V.B."/>
            <person name="Stingl U."/>
        </authorList>
    </citation>
    <scope>NUCLEOTIDE SEQUENCE [LARGE SCALE GENOMIC DNA]</scope>
    <source>
        <strain evidence="3 4">SSD-17B</strain>
    </source>
</reference>
<dbReference type="SMART" id="SM00530">
    <property type="entry name" value="HTH_XRE"/>
    <property type="match status" value="1"/>
</dbReference>
<evidence type="ECO:0000313" key="4">
    <source>
        <dbReference type="Proteomes" id="UP000005707"/>
    </source>
</evidence>
<proteinExistence type="predicted"/>
<dbReference type="PANTHER" id="PTHR46558:SF11">
    <property type="entry name" value="HTH-TYPE TRANSCRIPTIONAL REGULATOR XRE"/>
    <property type="match status" value="1"/>
</dbReference>
<dbReference type="Proteomes" id="UP000005707">
    <property type="component" value="Unassembled WGS sequence"/>
</dbReference>
<dbReference type="PANTHER" id="PTHR46558">
    <property type="entry name" value="TRACRIPTIONAL REGULATORY PROTEIN-RELATED-RELATED"/>
    <property type="match status" value="1"/>
</dbReference>
<dbReference type="EMBL" id="AFNU02000004">
    <property type="protein sequence ID" value="ERJ12509.1"/>
    <property type="molecule type" value="Genomic_DNA"/>
</dbReference>
<dbReference type="SUPFAM" id="SSF47413">
    <property type="entry name" value="lambda repressor-like DNA-binding domains"/>
    <property type="match status" value="1"/>
</dbReference>
<dbReference type="Gene3D" id="1.10.260.40">
    <property type="entry name" value="lambda repressor-like DNA-binding domains"/>
    <property type="match status" value="1"/>
</dbReference>
<evidence type="ECO:0000256" key="1">
    <source>
        <dbReference type="ARBA" id="ARBA00023125"/>
    </source>
</evidence>
<dbReference type="Gene3D" id="1.25.40.10">
    <property type="entry name" value="Tetratricopeptide repeat domain"/>
    <property type="match status" value="1"/>
</dbReference>
<keyword evidence="4" id="KW-1185">Reference proteome</keyword>
<dbReference type="InterPro" id="IPR001387">
    <property type="entry name" value="Cro/C1-type_HTH"/>
</dbReference>
<dbReference type="eggNOG" id="COG1476">
    <property type="taxonomic scope" value="Bacteria"/>
</dbReference>
<keyword evidence="1" id="KW-0238">DNA-binding</keyword>
<feature type="domain" description="HTH cro/C1-type" evidence="2">
    <location>
        <begin position="7"/>
        <end position="61"/>
    </location>
</feature>
<dbReference type="AlphaFoldDB" id="F7PWW4"/>
<dbReference type="InterPro" id="IPR010982">
    <property type="entry name" value="Lambda_DNA-bd_dom_sf"/>
</dbReference>
<dbReference type="InterPro" id="IPR011990">
    <property type="entry name" value="TPR-like_helical_dom_sf"/>
</dbReference>
<reference evidence="3 4" key="2">
    <citation type="journal article" date="2013" name="PLoS ONE">
        <title>INDIGO - INtegrated Data Warehouse of MIcrobial GenOmes with Examples from the Red Sea Extremophiles.</title>
        <authorList>
            <person name="Alam I."/>
            <person name="Antunes A."/>
            <person name="Kamau A.A."/>
            <person name="Ba Alawi W."/>
            <person name="Kalkatawi M."/>
            <person name="Stingl U."/>
            <person name="Bajic V.B."/>
        </authorList>
    </citation>
    <scope>NUCLEOTIDE SEQUENCE [LARGE SCALE GENOMIC DNA]</scope>
    <source>
        <strain evidence="3 4">SSD-17B</strain>
    </source>
</reference>
<gene>
    <name evidence="3" type="ORF">HLPCO_001495</name>
</gene>
<evidence type="ECO:0000313" key="3">
    <source>
        <dbReference type="EMBL" id="ERJ12509.1"/>
    </source>
</evidence>
<dbReference type="RefSeq" id="WP_008824912.1">
    <property type="nucleotide sequence ID" value="NZ_AFNU02000004.1"/>
</dbReference>
<dbReference type="InParanoid" id="F7PWW4"/>